<organism evidence="2 4">
    <name type="scientific">Purpureocillium lilacinum</name>
    <name type="common">Paecilomyces lilacinus</name>
    <dbReference type="NCBI Taxonomy" id="33203"/>
    <lineage>
        <taxon>Eukaryota</taxon>
        <taxon>Fungi</taxon>
        <taxon>Dikarya</taxon>
        <taxon>Ascomycota</taxon>
        <taxon>Pezizomycotina</taxon>
        <taxon>Sordariomycetes</taxon>
        <taxon>Hypocreomycetidae</taxon>
        <taxon>Hypocreales</taxon>
        <taxon>Ophiocordycipitaceae</taxon>
        <taxon>Purpureocillium</taxon>
    </lineage>
</organism>
<evidence type="ECO:0000259" key="1">
    <source>
        <dbReference type="Pfam" id="PF13577"/>
    </source>
</evidence>
<protein>
    <submittedName>
        <fullName evidence="2">SnoaL-like domain-containing protein</fullName>
    </submittedName>
</protein>
<comment type="caution">
    <text evidence="2">The sequence shown here is derived from an EMBL/GenBank/DDBJ whole genome shotgun (WGS) entry which is preliminary data.</text>
</comment>
<dbReference type="Proteomes" id="UP000078240">
    <property type="component" value="Unassembled WGS sequence"/>
</dbReference>
<dbReference type="SUPFAM" id="SSF54427">
    <property type="entry name" value="NTF2-like"/>
    <property type="match status" value="1"/>
</dbReference>
<evidence type="ECO:0000313" key="2">
    <source>
        <dbReference type="EMBL" id="OAQ82122.1"/>
    </source>
</evidence>
<dbReference type="Pfam" id="PF13577">
    <property type="entry name" value="SnoaL_4"/>
    <property type="match status" value="1"/>
</dbReference>
<dbReference type="InterPro" id="IPR032710">
    <property type="entry name" value="NTF2-like_dom_sf"/>
</dbReference>
<dbReference type="AlphaFoldDB" id="A0A179GWH7"/>
<dbReference type="Gene3D" id="3.10.450.50">
    <property type="match status" value="1"/>
</dbReference>
<name>A0A179GWH7_PURLI</name>
<sequence length="203" mass="22699">MTKALATYWEDHLEIRSLIVRERYYRDTGQWSKLRGAYHPDASKTKVRISWFNGDINGFVAGSETMAKGGAAAMHTICPIEILVNGDKAISESTGSIMIRFEHKDVQFDCTSYTRFVSRFERVDAEWKLLTLEAIYDRDTITPVHPGTPEAVFHLDEHPRPSYKCISWVLAQAGFTIDPDLPGSDVAGSAEALTGSNLAWLEG</sequence>
<feature type="domain" description="SnoaL-like" evidence="1">
    <location>
        <begin position="10"/>
        <end position="130"/>
    </location>
</feature>
<reference evidence="3" key="1">
    <citation type="submission" date="2015-05" db="EMBL/GenBank/DDBJ databases">
        <authorList>
            <person name="Wang D.B."/>
            <person name="Wang M."/>
        </authorList>
    </citation>
    <scope>NUCLEOTIDE SEQUENCE</scope>
    <source>
        <strain evidence="3">36-1</strain>
    </source>
</reference>
<gene>
    <name evidence="3" type="ORF">PCL_01475</name>
    <name evidence="2" type="ORF">VFPBJ_04706</name>
</gene>
<dbReference type="EMBL" id="LCWV01000013">
    <property type="protein sequence ID" value="PWI69090.1"/>
    <property type="molecule type" value="Genomic_DNA"/>
</dbReference>
<accession>A0A179GWH7</accession>
<dbReference type="Proteomes" id="UP000245956">
    <property type="component" value="Unassembled WGS sequence"/>
</dbReference>
<reference evidence="3 5" key="2">
    <citation type="journal article" date="2016" name="Front. Microbiol.">
        <title>Genome and transcriptome sequences reveal the specific parasitism of the nematophagous Purpureocillium lilacinum 36-1.</title>
        <authorList>
            <person name="Xie J."/>
            <person name="Li S."/>
            <person name="Mo C."/>
            <person name="Xiao X."/>
            <person name="Peng D."/>
            <person name="Wang G."/>
            <person name="Xiao Y."/>
        </authorList>
    </citation>
    <scope>NUCLEOTIDE SEQUENCE [LARGE SCALE GENOMIC DNA]</scope>
    <source>
        <strain evidence="3 5">36-1</strain>
    </source>
</reference>
<evidence type="ECO:0000313" key="4">
    <source>
        <dbReference type="Proteomes" id="UP000078240"/>
    </source>
</evidence>
<reference evidence="2 4" key="3">
    <citation type="submission" date="2016-01" db="EMBL/GenBank/DDBJ databases">
        <title>Biosynthesis of antibiotic leucinostatins and their inhibition on Phytophthora in bio-control Purpureocillium lilacinum.</title>
        <authorList>
            <person name="Wang G."/>
            <person name="Liu Z."/>
            <person name="Lin R."/>
            <person name="Li E."/>
            <person name="Mao Z."/>
            <person name="Ling J."/>
            <person name="Yin W."/>
            <person name="Xie B."/>
        </authorList>
    </citation>
    <scope>NUCLEOTIDE SEQUENCE [LARGE SCALE GENOMIC DNA]</scope>
    <source>
        <strain evidence="2">PLBJ-1</strain>
    </source>
</reference>
<evidence type="ECO:0000313" key="5">
    <source>
        <dbReference type="Proteomes" id="UP000245956"/>
    </source>
</evidence>
<proteinExistence type="predicted"/>
<dbReference type="InterPro" id="IPR037401">
    <property type="entry name" value="SnoaL-like"/>
</dbReference>
<dbReference type="EMBL" id="LSBH01000003">
    <property type="protein sequence ID" value="OAQ82122.1"/>
    <property type="molecule type" value="Genomic_DNA"/>
</dbReference>
<evidence type="ECO:0000313" key="3">
    <source>
        <dbReference type="EMBL" id="PWI69090.1"/>
    </source>
</evidence>